<dbReference type="Pfam" id="PF13460">
    <property type="entry name" value="NAD_binding_10"/>
    <property type="match status" value="1"/>
</dbReference>
<accession>A0A5Q6RZ80</accession>
<dbReference type="SUPFAM" id="SSF51735">
    <property type="entry name" value="NAD(P)-binding Rossmann-fold domains"/>
    <property type="match status" value="1"/>
</dbReference>
<dbReference type="Gene3D" id="3.90.25.10">
    <property type="entry name" value="UDP-galactose 4-epimerase, domain 1"/>
    <property type="match status" value="1"/>
</dbReference>
<comment type="caution">
    <text evidence="2">The sequence shown here is derived from an EMBL/GenBank/DDBJ whole genome shotgun (WGS) entry which is preliminary data.</text>
</comment>
<sequence>MTTIAVTTPTGHVGSRVVRILVQAGVRPVLLLRDAGRLDPDLLPYVEPREGDLRDPDYVVAATEGVDALFWVDPTDLSVDDPNASTRALAEHAAAAVRQHAISRVVLQSSGGAELRQGAGLIDGLAAAEEILGATGTNLLALRCGYFFSNLLDDLDSLRAGVLMTAMTPDRRLPWVAPHDVAGVVAANLLAEAWSGLRIQGVHGPEDLSFADVARTITEVTGHPVAVHQIGDDELLEALTSLGIPEGAARQVVGMTTGVRELAREQARDVLTTTPTTLSAWA</sequence>
<dbReference type="OrthoDB" id="4632815at2"/>
<reference evidence="2 3" key="1">
    <citation type="submission" date="2019-09" db="EMBL/GenBank/DDBJ databases">
        <title>Mumia zhuanghuii sp. nov. isolated from the intestinal contents of plateau pika (Ochotona curzoniae) in the Qinghai-Tibet plateau of China.</title>
        <authorList>
            <person name="Tian Z."/>
        </authorList>
    </citation>
    <scope>NUCLEOTIDE SEQUENCE [LARGE SCALE GENOMIC DNA]</scope>
    <source>
        <strain evidence="3">350</strain>
    </source>
</reference>
<protein>
    <submittedName>
        <fullName evidence="2">NAD(P)H-binding protein</fullName>
    </submittedName>
</protein>
<dbReference type="AlphaFoldDB" id="A0A5Q6RZ80"/>
<evidence type="ECO:0000313" key="2">
    <source>
        <dbReference type="EMBL" id="KAA1423415.1"/>
    </source>
</evidence>
<dbReference type="Gene3D" id="3.40.50.720">
    <property type="entry name" value="NAD(P)-binding Rossmann-like Domain"/>
    <property type="match status" value="1"/>
</dbReference>
<evidence type="ECO:0000313" key="3">
    <source>
        <dbReference type="Proteomes" id="UP000307768"/>
    </source>
</evidence>
<dbReference type="InterPro" id="IPR051604">
    <property type="entry name" value="Ergot_Alk_Oxidoreductase"/>
</dbReference>
<dbReference type="InterPro" id="IPR036291">
    <property type="entry name" value="NAD(P)-bd_dom_sf"/>
</dbReference>
<dbReference type="InterPro" id="IPR016040">
    <property type="entry name" value="NAD(P)-bd_dom"/>
</dbReference>
<name>A0A5Q6RZ80_9ACTN</name>
<gene>
    <name evidence="2" type="ORF">FE697_007335</name>
</gene>
<proteinExistence type="predicted"/>
<dbReference type="RefSeq" id="WP_149768934.1">
    <property type="nucleotide sequence ID" value="NZ_VDFQ02000002.1"/>
</dbReference>
<organism evidence="2 3">
    <name type="scientific">Mumia zhuanghuii</name>
    <dbReference type="NCBI Taxonomy" id="2585211"/>
    <lineage>
        <taxon>Bacteria</taxon>
        <taxon>Bacillati</taxon>
        <taxon>Actinomycetota</taxon>
        <taxon>Actinomycetes</taxon>
        <taxon>Propionibacteriales</taxon>
        <taxon>Nocardioidaceae</taxon>
        <taxon>Mumia</taxon>
    </lineage>
</organism>
<dbReference type="PANTHER" id="PTHR43162:SF1">
    <property type="entry name" value="PRESTALK A DIFFERENTIATION PROTEIN A"/>
    <property type="match status" value="1"/>
</dbReference>
<dbReference type="Proteomes" id="UP000307768">
    <property type="component" value="Unassembled WGS sequence"/>
</dbReference>
<feature type="domain" description="NAD(P)-binding" evidence="1">
    <location>
        <begin position="10"/>
        <end position="147"/>
    </location>
</feature>
<dbReference type="PANTHER" id="PTHR43162">
    <property type="match status" value="1"/>
</dbReference>
<evidence type="ECO:0000259" key="1">
    <source>
        <dbReference type="Pfam" id="PF13460"/>
    </source>
</evidence>
<dbReference type="EMBL" id="VDFQ02000002">
    <property type="protein sequence ID" value="KAA1423415.1"/>
    <property type="molecule type" value="Genomic_DNA"/>
</dbReference>